<dbReference type="OrthoDB" id="3941538at2759"/>
<name>A0A9W9C5J6_9PLEO</name>
<dbReference type="Gene3D" id="3.90.180.10">
    <property type="entry name" value="Medium-chain alcohol dehydrogenases, catalytic domain"/>
    <property type="match status" value="1"/>
</dbReference>
<reference evidence="5" key="1">
    <citation type="submission" date="2022-10" db="EMBL/GenBank/DDBJ databases">
        <title>Tapping the CABI collections for fungal endophytes: first genome assemblies for Collariella, Neodidymelliopsis, Ascochyta clinopodiicola, Didymella pomorum, Didymosphaeria variabile, Neocosmospora piperis and Neocucurbitaria cava.</title>
        <authorList>
            <person name="Hill R."/>
        </authorList>
    </citation>
    <scope>NUCLEOTIDE SEQUENCE</scope>
    <source>
        <strain evidence="5">IMI 360193</strain>
    </source>
</reference>
<dbReference type="GO" id="GO:0046872">
    <property type="term" value="F:metal ion binding"/>
    <property type="evidence" value="ECO:0007669"/>
    <property type="project" value="UniProtKB-KW"/>
</dbReference>
<dbReference type="PANTHER" id="PTHR42813:SF1">
    <property type="entry name" value="DEHYDROGENASE, PUTATIVE (AFU_ORTHOLOGUE AFUA_5G03930)-RELATED"/>
    <property type="match status" value="1"/>
</dbReference>
<proteinExistence type="predicted"/>
<evidence type="ECO:0000256" key="3">
    <source>
        <dbReference type="ARBA" id="ARBA00022833"/>
    </source>
</evidence>
<comment type="caution">
    <text evidence="5">The sequence shown here is derived from an EMBL/GenBank/DDBJ whole genome shotgun (WGS) entry which is preliminary data.</text>
</comment>
<keyword evidence="6" id="KW-1185">Reference proteome</keyword>
<evidence type="ECO:0000313" key="5">
    <source>
        <dbReference type="EMBL" id="KAJ4343545.1"/>
    </source>
</evidence>
<keyword evidence="2" id="KW-0479">Metal-binding</keyword>
<dbReference type="PANTHER" id="PTHR42813">
    <property type="entry name" value="ZINC-TYPE ALCOHOL DEHYDROGENASE-LIKE"/>
    <property type="match status" value="1"/>
</dbReference>
<dbReference type="EMBL" id="JAPEUV010000002">
    <property type="protein sequence ID" value="KAJ4343545.1"/>
    <property type="molecule type" value="Genomic_DNA"/>
</dbReference>
<dbReference type="InterPro" id="IPR013149">
    <property type="entry name" value="ADH-like_C"/>
</dbReference>
<dbReference type="InterPro" id="IPR036291">
    <property type="entry name" value="NAD(P)-bd_dom_sf"/>
</dbReference>
<organism evidence="5 6">
    <name type="scientific">Didymella glomerata</name>
    <dbReference type="NCBI Taxonomy" id="749621"/>
    <lineage>
        <taxon>Eukaryota</taxon>
        <taxon>Fungi</taxon>
        <taxon>Dikarya</taxon>
        <taxon>Ascomycota</taxon>
        <taxon>Pezizomycotina</taxon>
        <taxon>Dothideomycetes</taxon>
        <taxon>Pleosporomycetidae</taxon>
        <taxon>Pleosporales</taxon>
        <taxon>Pleosporineae</taxon>
        <taxon>Didymellaceae</taxon>
        <taxon>Didymella</taxon>
    </lineage>
</organism>
<evidence type="ECO:0000313" key="6">
    <source>
        <dbReference type="Proteomes" id="UP001140562"/>
    </source>
</evidence>
<evidence type="ECO:0000259" key="4">
    <source>
        <dbReference type="Pfam" id="PF00107"/>
    </source>
</evidence>
<dbReference type="Proteomes" id="UP001140562">
    <property type="component" value="Unassembled WGS sequence"/>
</dbReference>
<dbReference type="Pfam" id="PF00107">
    <property type="entry name" value="ADH_zinc_N"/>
    <property type="match status" value="1"/>
</dbReference>
<protein>
    <recommendedName>
        <fullName evidence="4">Alcohol dehydrogenase-like C-terminal domain-containing protein</fullName>
    </recommendedName>
</protein>
<dbReference type="SUPFAM" id="SSF51735">
    <property type="entry name" value="NAD(P)-binding Rossmann-fold domains"/>
    <property type="match status" value="1"/>
</dbReference>
<comment type="cofactor">
    <cofactor evidence="1">
        <name>Zn(2+)</name>
        <dbReference type="ChEBI" id="CHEBI:29105"/>
    </cofactor>
</comment>
<evidence type="ECO:0000256" key="1">
    <source>
        <dbReference type="ARBA" id="ARBA00001947"/>
    </source>
</evidence>
<dbReference type="AlphaFoldDB" id="A0A9W9C5J6"/>
<evidence type="ECO:0000256" key="2">
    <source>
        <dbReference type="ARBA" id="ARBA00022723"/>
    </source>
</evidence>
<accession>A0A9W9C5J6</accession>
<gene>
    <name evidence="5" type="ORF">N0V87_000312</name>
</gene>
<dbReference type="Gene3D" id="3.40.50.720">
    <property type="entry name" value="NAD(P)-binding Rossmann-like Domain"/>
    <property type="match status" value="1"/>
</dbReference>
<feature type="domain" description="Alcohol dehydrogenase-like C-terminal" evidence="4">
    <location>
        <begin position="157"/>
        <end position="287"/>
    </location>
</feature>
<keyword evidence="3" id="KW-0862">Zinc</keyword>
<sequence>MEVKMATLDHLLVQSCRFARAHIIKADTTLNRMQRNSITAAAENLFGNSKNTKRTQGHRHLIASRRAQFQHPGDFAIKITNDWQRVVNQNADARSEMDARLIADYRFLLRSQRDPEFEIVRKPGASKEIVDRLFTIISVSYTGVSEGDTVAIWGLGPIGFMACAWAFHKGAKRVFGIDNNWRTEFAKQKIPGLETIDYDALGKQSVPAKIHELVPGGVDVCIEASGGEYAKGITHKLEMMSVGIISDYVGFTNHFNVGALMERGITLVGCGQAPVQKYWDELLEKVASGAVDPTIMVTHRLGIEDIDKAYHMQEKRQGGLLKCFVETRFSEPRAEGTPELQKL</sequence>